<keyword evidence="6 7" id="KW-0472">Membrane</keyword>
<evidence type="ECO:0000313" key="9">
    <source>
        <dbReference type="EMBL" id="SHK01735.1"/>
    </source>
</evidence>
<dbReference type="CDD" id="cd06261">
    <property type="entry name" value="TM_PBP2"/>
    <property type="match status" value="1"/>
</dbReference>
<feature type="transmembrane region" description="Helical" evidence="7">
    <location>
        <begin position="94"/>
        <end position="115"/>
    </location>
</feature>
<dbReference type="OrthoDB" id="59172at2"/>
<feature type="transmembrane region" description="Helical" evidence="7">
    <location>
        <begin position="282"/>
        <end position="302"/>
    </location>
</feature>
<keyword evidence="2 7" id="KW-0813">Transport</keyword>
<keyword evidence="5 7" id="KW-1133">Transmembrane helix</keyword>
<evidence type="ECO:0000256" key="3">
    <source>
        <dbReference type="ARBA" id="ARBA00022475"/>
    </source>
</evidence>
<dbReference type="InterPro" id="IPR035906">
    <property type="entry name" value="MetI-like_sf"/>
</dbReference>
<feature type="transmembrane region" description="Helical" evidence="7">
    <location>
        <begin position="174"/>
        <end position="197"/>
    </location>
</feature>
<dbReference type="AlphaFoldDB" id="A0A1M6P195"/>
<keyword evidence="3" id="KW-1003">Cell membrane</keyword>
<comment type="subcellular location">
    <subcellularLocation>
        <location evidence="1 7">Cell membrane</location>
        <topology evidence="1 7">Multi-pass membrane protein</topology>
    </subcellularLocation>
</comment>
<gene>
    <name evidence="9" type="ORF">SAMN05443507_10756</name>
</gene>
<feature type="transmembrane region" description="Helical" evidence="7">
    <location>
        <begin position="228"/>
        <end position="248"/>
    </location>
</feature>
<accession>A0A1M6P195</accession>
<evidence type="ECO:0000256" key="2">
    <source>
        <dbReference type="ARBA" id="ARBA00022448"/>
    </source>
</evidence>
<feature type="domain" description="ABC transmembrane type-1" evidence="8">
    <location>
        <begin position="90"/>
        <end position="303"/>
    </location>
</feature>
<dbReference type="PANTHER" id="PTHR30193">
    <property type="entry name" value="ABC TRANSPORTER PERMEASE PROTEIN"/>
    <property type="match status" value="1"/>
</dbReference>
<evidence type="ECO:0000256" key="6">
    <source>
        <dbReference type="ARBA" id="ARBA00023136"/>
    </source>
</evidence>
<dbReference type="SUPFAM" id="SSF161098">
    <property type="entry name" value="MetI-like"/>
    <property type="match status" value="1"/>
</dbReference>
<name>A0A1M6P195_9BACL</name>
<dbReference type="Pfam" id="PF00528">
    <property type="entry name" value="BPD_transp_1"/>
    <property type="match status" value="1"/>
</dbReference>
<evidence type="ECO:0000259" key="8">
    <source>
        <dbReference type="PROSITE" id="PS50928"/>
    </source>
</evidence>
<dbReference type="InterPro" id="IPR000515">
    <property type="entry name" value="MetI-like"/>
</dbReference>
<keyword evidence="10" id="KW-1185">Reference proteome</keyword>
<dbReference type="PROSITE" id="PS50928">
    <property type="entry name" value="ABC_TM1"/>
    <property type="match status" value="1"/>
</dbReference>
<dbReference type="Gene3D" id="1.10.3720.10">
    <property type="entry name" value="MetI-like"/>
    <property type="match status" value="1"/>
</dbReference>
<dbReference type="Proteomes" id="UP000184016">
    <property type="component" value="Unassembled WGS sequence"/>
</dbReference>
<organism evidence="9 10">
    <name type="scientific">Alicyclobacillus tolerans</name>
    <dbReference type="NCBI Taxonomy" id="90970"/>
    <lineage>
        <taxon>Bacteria</taxon>
        <taxon>Bacillati</taxon>
        <taxon>Bacillota</taxon>
        <taxon>Bacilli</taxon>
        <taxon>Bacillales</taxon>
        <taxon>Alicyclobacillaceae</taxon>
        <taxon>Alicyclobacillus</taxon>
    </lineage>
</organism>
<protein>
    <submittedName>
        <fullName evidence="9">Carbohydrate ABC transporter membrane protein 1, CUT1 family</fullName>
    </submittedName>
</protein>
<proteinExistence type="inferred from homology"/>
<dbReference type="InterPro" id="IPR051393">
    <property type="entry name" value="ABC_transporter_permease"/>
</dbReference>
<reference evidence="10" key="1">
    <citation type="submission" date="2016-11" db="EMBL/GenBank/DDBJ databases">
        <authorList>
            <person name="Varghese N."/>
            <person name="Submissions S."/>
        </authorList>
    </citation>
    <scope>NUCLEOTIDE SEQUENCE [LARGE SCALE GENOMIC DNA]</scope>
    <source>
        <strain evidence="10">USBA-503</strain>
    </source>
</reference>
<dbReference type="STRING" id="1830138.SAMN05443507_10756"/>
<dbReference type="GO" id="GO:0005886">
    <property type="term" value="C:plasma membrane"/>
    <property type="evidence" value="ECO:0007669"/>
    <property type="project" value="UniProtKB-SubCell"/>
</dbReference>
<keyword evidence="4 7" id="KW-0812">Transmembrane</keyword>
<evidence type="ECO:0000256" key="4">
    <source>
        <dbReference type="ARBA" id="ARBA00022692"/>
    </source>
</evidence>
<evidence type="ECO:0000256" key="5">
    <source>
        <dbReference type="ARBA" id="ARBA00022989"/>
    </source>
</evidence>
<dbReference type="PANTHER" id="PTHR30193:SF37">
    <property type="entry name" value="INNER MEMBRANE ABC TRANSPORTER PERMEASE PROTEIN YCJO"/>
    <property type="match status" value="1"/>
</dbReference>
<evidence type="ECO:0000256" key="7">
    <source>
        <dbReference type="RuleBase" id="RU363032"/>
    </source>
</evidence>
<dbReference type="EMBL" id="FRAF01000007">
    <property type="protein sequence ID" value="SHK01735.1"/>
    <property type="molecule type" value="Genomic_DNA"/>
</dbReference>
<comment type="similarity">
    <text evidence="7">Belongs to the binding-protein-dependent transport system permease family.</text>
</comment>
<evidence type="ECO:0000313" key="10">
    <source>
        <dbReference type="Proteomes" id="UP000184016"/>
    </source>
</evidence>
<evidence type="ECO:0000256" key="1">
    <source>
        <dbReference type="ARBA" id="ARBA00004651"/>
    </source>
</evidence>
<dbReference type="GO" id="GO:0055085">
    <property type="term" value="P:transmembrane transport"/>
    <property type="evidence" value="ECO:0007669"/>
    <property type="project" value="InterPro"/>
</dbReference>
<sequence length="313" mass="35104">MAAVQADSQSRSGGRFLREKGMQKWRRQETVTAYLFSLPTIILLLMFSLGPAVYAFFLSGVSWNLLDQMHWIGLHNYAAIFRMPLFWTAVKNSFIFAAVVMPVQTIIAMIFAVIMNQHLPARPLFRLAFFFPSISSSAVTSLMFMWIFNKLGLLNGFLNWFGISGPDWIGDPRFALSAIMILNIWSTSGYFMVVFLAGLQSIPQNFYEAAAIDGASAFQRFLRITVPLLRPSTFFIVVMGMIGTLQMFDQSFIISGGTGGPLNSTMTMALLIYEEIFSYGNVGYGAAITVFLFVVVLLLTLLTNRWLGKPIEY</sequence>
<feature type="transmembrane region" description="Helical" evidence="7">
    <location>
        <begin position="127"/>
        <end position="148"/>
    </location>
</feature>
<dbReference type="RefSeq" id="WP_083574101.1">
    <property type="nucleotide sequence ID" value="NZ_FRAF01000007.1"/>
</dbReference>
<feature type="transmembrane region" description="Helical" evidence="7">
    <location>
        <begin position="31"/>
        <end position="57"/>
    </location>
</feature>